<gene>
    <name evidence="2" type="ORF">SAMN05421751_11087</name>
</gene>
<dbReference type="Proteomes" id="UP000236742">
    <property type="component" value="Unassembled WGS sequence"/>
</dbReference>
<protein>
    <recommendedName>
        <fullName evidence="1">4Fe-4S ferredoxin-type domain-containing protein</fullName>
    </recommendedName>
</protein>
<organism evidence="2 3">
    <name type="scientific">Jhaorihella thermophila</name>
    <dbReference type="NCBI Taxonomy" id="488547"/>
    <lineage>
        <taxon>Bacteria</taxon>
        <taxon>Pseudomonadati</taxon>
        <taxon>Pseudomonadota</taxon>
        <taxon>Alphaproteobacteria</taxon>
        <taxon>Rhodobacterales</taxon>
        <taxon>Paracoccaceae</taxon>
        <taxon>Jhaorihella</taxon>
    </lineage>
</organism>
<evidence type="ECO:0000259" key="1">
    <source>
        <dbReference type="PROSITE" id="PS51379"/>
    </source>
</evidence>
<dbReference type="PROSITE" id="PS51379">
    <property type="entry name" value="4FE4S_FER_2"/>
    <property type="match status" value="1"/>
</dbReference>
<dbReference type="RefSeq" id="WP_104008493.1">
    <property type="nucleotide sequence ID" value="NZ_FNVD01000010.1"/>
</dbReference>
<dbReference type="InterPro" id="IPR017896">
    <property type="entry name" value="4Fe4S_Fe-S-bd"/>
</dbReference>
<dbReference type="AlphaFoldDB" id="A0A1H5XAV6"/>
<keyword evidence="3" id="KW-1185">Reference proteome</keyword>
<feature type="domain" description="4Fe-4S ferredoxin-type" evidence="1">
    <location>
        <begin position="134"/>
        <end position="166"/>
    </location>
</feature>
<reference evidence="2 3" key="1">
    <citation type="submission" date="2016-10" db="EMBL/GenBank/DDBJ databases">
        <authorList>
            <person name="de Groot N.N."/>
        </authorList>
    </citation>
    <scope>NUCLEOTIDE SEQUENCE [LARGE SCALE GENOMIC DNA]</scope>
    <source>
        <strain evidence="2 3">DSM 23413</strain>
    </source>
</reference>
<dbReference type="EMBL" id="FNVD01000010">
    <property type="protein sequence ID" value="SEG08892.1"/>
    <property type="molecule type" value="Genomic_DNA"/>
</dbReference>
<accession>A0A1H5XAV6</accession>
<name>A0A1H5XAV6_9RHOB</name>
<proteinExistence type="predicted"/>
<evidence type="ECO:0000313" key="3">
    <source>
        <dbReference type="Proteomes" id="UP000236742"/>
    </source>
</evidence>
<evidence type="ECO:0000313" key="2">
    <source>
        <dbReference type="EMBL" id="SEG08892.1"/>
    </source>
</evidence>
<sequence length="218" mass="23125">MTYAAIEEAARGHGLIVMGALHPERTGAKALDGGTLILLGAGPGFWDVFTAAPEHADGNPDPVDRWSARVIKAMAARFGATAHFPFGGPPYAPFIDWALKSGRAHPSPVGMMVHDTVGLMISCRGALHFAEELAIPAVRGRSPCANCRDRPCTTACPVGALSGEARYDVDACHRYLDTLAGQSCMMQGCAARLACPLSRGAARRPEQSAHHMKAFHPR</sequence>
<dbReference type="OrthoDB" id="8279740at2"/>